<feature type="transmembrane region" description="Helical" evidence="7">
    <location>
        <begin position="103"/>
        <end position="122"/>
    </location>
</feature>
<keyword evidence="6 7" id="KW-0472">Membrane</keyword>
<feature type="transmembrane region" description="Helical" evidence="7">
    <location>
        <begin position="160"/>
        <end position="176"/>
    </location>
</feature>
<dbReference type="EMBL" id="NOWF01000009">
    <property type="protein sequence ID" value="OYD06752.1"/>
    <property type="molecule type" value="Genomic_DNA"/>
</dbReference>
<evidence type="ECO:0000256" key="3">
    <source>
        <dbReference type="ARBA" id="ARBA00022475"/>
    </source>
</evidence>
<evidence type="ECO:0000259" key="8">
    <source>
        <dbReference type="Pfam" id="PF00892"/>
    </source>
</evidence>
<evidence type="ECO:0000313" key="9">
    <source>
        <dbReference type="EMBL" id="OYD06752.1"/>
    </source>
</evidence>
<evidence type="ECO:0000256" key="1">
    <source>
        <dbReference type="ARBA" id="ARBA00004651"/>
    </source>
</evidence>
<proteinExistence type="inferred from homology"/>
<comment type="similarity">
    <text evidence="2">Belongs to the EamA transporter family.</text>
</comment>
<dbReference type="InterPro" id="IPR037185">
    <property type="entry name" value="EmrE-like"/>
</dbReference>
<reference evidence="9 10" key="1">
    <citation type="submission" date="2017-07" db="EMBL/GenBank/DDBJ databases">
        <title>The genome sequence of Paludifilum halophilum highlights mechanisms for microbial adaptation to high salt environemnts.</title>
        <authorList>
            <person name="Belbahri L."/>
        </authorList>
    </citation>
    <scope>NUCLEOTIDE SEQUENCE [LARGE SCALE GENOMIC DNA]</scope>
    <source>
        <strain evidence="9 10">DSM 102817</strain>
    </source>
</reference>
<dbReference type="SUPFAM" id="SSF103481">
    <property type="entry name" value="Multidrug resistance efflux transporter EmrE"/>
    <property type="match status" value="2"/>
</dbReference>
<feature type="domain" description="EamA" evidence="8">
    <location>
        <begin position="157"/>
        <end position="293"/>
    </location>
</feature>
<comment type="caution">
    <text evidence="9">The sequence shown here is derived from an EMBL/GenBank/DDBJ whole genome shotgun (WGS) entry which is preliminary data.</text>
</comment>
<sequence length="319" mass="34498">MRKKGRKLTNHLTYVLLTVNMMIWGLNTVAIKVLVEHFPPLTMQSMRIFFAGCLVSSILYLRREWKPMALRDWKWIFGAMIFGVVGHHSFLATGLSLTTATNGAIILALVPLTTTLLSFLLLKDRLTWLRSVGIALGFTGVALVVLNGGESLQQSATGDLYMFGAMFSQALSFIFIKKATDTLDAKQVTAVMFSIGSFCIFLLSLLLHPAEAGALADGSPGVWAILLSSAVIATGLGHMFYNSAIPRLGTGQTAIFINLTPFFALVGAVIFLGESMVWTQAAGFLFIVAGVFLGTGALDHKRPSIESGAWKSSRKGTDI</sequence>
<feature type="transmembrane region" description="Helical" evidence="7">
    <location>
        <begin position="12"/>
        <end position="35"/>
    </location>
</feature>
<evidence type="ECO:0000256" key="5">
    <source>
        <dbReference type="ARBA" id="ARBA00022989"/>
    </source>
</evidence>
<accession>A0A235B3E6</accession>
<feature type="transmembrane region" description="Helical" evidence="7">
    <location>
        <begin position="73"/>
        <end position="91"/>
    </location>
</feature>
<keyword evidence="4 7" id="KW-0812">Transmembrane</keyword>
<keyword evidence="10" id="KW-1185">Reference proteome</keyword>
<dbReference type="Pfam" id="PF00892">
    <property type="entry name" value="EamA"/>
    <property type="match status" value="2"/>
</dbReference>
<feature type="domain" description="EamA" evidence="8">
    <location>
        <begin position="14"/>
        <end position="145"/>
    </location>
</feature>
<evidence type="ECO:0000256" key="2">
    <source>
        <dbReference type="ARBA" id="ARBA00007362"/>
    </source>
</evidence>
<dbReference type="PANTHER" id="PTHR32322:SF18">
    <property type="entry name" value="S-ADENOSYLMETHIONINE_S-ADENOSYLHOMOCYSTEINE TRANSPORTER"/>
    <property type="match status" value="1"/>
</dbReference>
<feature type="transmembrane region" description="Helical" evidence="7">
    <location>
        <begin position="222"/>
        <end position="241"/>
    </location>
</feature>
<feature type="transmembrane region" description="Helical" evidence="7">
    <location>
        <begin position="188"/>
        <end position="210"/>
    </location>
</feature>
<dbReference type="PANTHER" id="PTHR32322">
    <property type="entry name" value="INNER MEMBRANE TRANSPORTER"/>
    <property type="match status" value="1"/>
</dbReference>
<comment type="subcellular location">
    <subcellularLocation>
        <location evidence="1">Cell membrane</location>
        <topology evidence="1">Multi-pass membrane protein</topology>
    </subcellularLocation>
</comment>
<dbReference type="Proteomes" id="UP000215459">
    <property type="component" value="Unassembled WGS sequence"/>
</dbReference>
<feature type="transmembrane region" description="Helical" evidence="7">
    <location>
        <begin position="41"/>
        <end position="61"/>
    </location>
</feature>
<gene>
    <name evidence="9" type="ORF">CHM34_14410</name>
</gene>
<dbReference type="OrthoDB" id="4529062at2"/>
<dbReference type="GO" id="GO:0005886">
    <property type="term" value="C:plasma membrane"/>
    <property type="evidence" value="ECO:0007669"/>
    <property type="project" value="UniProtKB-SubCell"/>
</dbReference>
<dbReference type="InterPro" id="IPR050638">
    <property type="entry name" value="AA-Vitamin_Transporters"/>
</dbReference>
<organism evidence="9 10">
    <name type="scientific">Paludifilum halophilum</name>
    <dbReference type="NCBI Taxonomy" id="1642702"/>
    <lineage>
        <taxon>Bacteria</taxon>
        <taxon>Bacillati</taxon>
        <taxon>Bacillota</taxon>
        <taxon>Bacilli</taxon>
        <taxon>Bacillales</taxon>
        <taxon>Thermoactinomycetaceae</taxon>
        <taxon>Paludifilum</taxon>
    </lineage>
</organism>
<dbReference type="InterPro" id="IPR000620">
    <property type="entry name" value="EamA_dom"/>
</dbReference>
<dbReference type="AlphaFoldDB" id="A0A235B3E6"/>
<evidence type="ECO:0000313" key="10">
    <source>
        <dbReference type="Proteomes" id="UP000215459"/>
    </source>
</evidence>
<evidence type="ECO:0000256" key="7">
    <source>
        <dbReference type="SAM" id="Phobius"/>
    </source>
</evidence>
<evidence type="ECO:0000256" key="6">
    <source>
        <dbReference type="ARBA" id="ARBA00023136"/>
    </source>
</evidence>
<evidence type="ECO:0000256" key="4">
    <source>
        <dbReference type="ARBA" id="ARBA00022692"/>
    </source>
</evidence>
<keyword evidence="3" id="KW-1003">Cell membrane</keyword>
<feature type="transmembrane region" description="Helical" evidence="7">
    <location>
        <begin position="129"/>
        <end position="148"/>
    </location>
</feature>
<keyword evidence="5 7" id="KW-1133">Transmembrane helix</keyword>
<name>A0A235B3E6_9BACL</name>
<protein>
    <submittedName>
        <fullName evidence="9">EamA family transporter</fullName>
    </submittedName>
</protein>
<feature type="transmembrane region" description="Helical" evidence="7">
    <location>
        <begin position="278"/>
        <end position="298"/>
    </location>
</feature>
<feature type="transmembrane region" description="Helical" evidence="7">
    <location>
        <begin position="253"/>
        <end position="272"/>
    </location>
</feature>